<name>A0ABC9GCR6_9POAL</name>
<dbReference type="InterPro" id="IPR036047">
    <property type="entry name" value="F-box-like_dom_sf"/>
</dbReference>
<reference evidence="2" key="1">
    <citation type="submission" date="2024-10" db="EMBL/GenBank/DDBJ databases">
        <authorList>
            <person name="Ryan C."/>
        </authorList>
    </citation>
    <scope>NUCLEOTIDE SEQUENCE [LARGE SCALE GENOMIC DNA]</scope>
</reference>
<dbReference type="PANTHER" id="PTHR31264:SF7">
    <property type="entry name" value="F-BOX DOMAIN CONTAINING PROTEIN, EXPRESSED"/>
    <property type="match status" value="1"/>
</dbReference>
<dbReference type="AlphaFoldDB" id="A0ABC9GCR6"/>
<organism evidence="2 3">
    <name type="scientific">Urochloa decumbens</name>
    <dbReference type="NCBI Taxonomy" id="240449"/>
    <lineage>
        <taxon>Eukaryota</taxon>
        <taxon>Viridiplantae</taxon>
        <taxon>Streptophyta</taxon>
        <taxon>Embryophyta</taxon>
        <taxon>Tracheophyta</taxon>
        <taxon>Spermatophyta</taxon>
        <taxon>Magnoliopsida</taxon>
        <taxon>Liliopsida</taxon>
        <taxon>Poales</taxon>
        <taxon>Poaceae</taxon>
        <taxon>PACMAD clade</taxon>
        <taxon>Panicoideae</taxon>
        <taxon>Panicodae</taxon>
        <taxon>Paniceae</taxon>
        <taxon>Melinidinae</taxon>
        <taxon>Urochloa</taxon>
    </lineage>
</organism>
<evidence type="ECO:0000313" key="2">
    <source>
        <dbReference type="EMBL" id="CAL5092375.1"/>
    </source>
</evidence>
<dbReference type="SMART" id="SM00256">
    <property type="entry name" value="FBOX"/>
    <property type="match status" value="1"/>
</dbReference>
<dbReference type="Pfam" id="PF12937">
    <property type="entry name" value="F-box-like"/>
    <property type="match status" value="1"/>
</dbReference>
<keyword evidence="3" id="KW-1185">Reference proteome</keyword>
<dbReference type="CDD" id="cd09917">
    <property type="entry name" value="F-box_SF"/>
    <property type="match status" value="1"/>
</dbReference>
<evidence type="ECO:0000313" key="3">
    <source>
        <dbReference type="Proteomes" id="UP001497457"/>
    </source>
</evidence>
<proteinExistence type="predicted"/>
<sequence>MSSPAELPVAGAPASQTVFPDEILEDIFLRLDAAADLARSSAACTTFRRVVSGRRFRRRFRSLHPPPVLGFLKFYAPGAFHPAERPHRSAPAARALARAADFSFSFLGDPDDWRVCDARDGRVLLYRCVDSTAAFADLRVADPLHRRYIQLPPIPDDLADATDKENVEFDPFLDPATDEEENDLSFRDCNKFERHYAHSCFYWRFWGAGSLFILDTREMKFSVIDHDQLPIKYGRQQQAIVEVGEDRLGIVILGDGVLELYSKTLGNKNNGINTEEWQHDKIILLPRMEPTQRPWSKRTHAYWSIQGAAEGHLLLRVISPNPPKIRSATPRSHYFTVDLKTFLVERLCMSKRYVTGAHLYASFPPSLSPPTI</sequence>
<dbReference type="PANTHER" id="PTHR31264">
    <property type="entry name" value="OS07G0554500 PROTEIN-RELATED"/>
    <property type="match status" value="1"/>
</dbReference>
<dbReference type="SUPFAM" id="SSF81383">
    <property type="entry name" value="F-box domain"/>
    <property type="match status" value="1"/>
</dbReference>
<dbReference type="Proteomes" id="UP001497457">
    <property type="component" value="Chromosome 9rd"/>
</dbReference>
<accession>A0ABC9GCR6</accession>
<evidence type="ECO:0000259" key="1">
    <source>
        <dbReference type="SMART" id="SM00256"/>
    </source>
</evidence>
<gene>
    <name evidence="2" type="ORF">URODEC1_LOCUS114865</name>
</gene>
<dbReference type="InterPro" id="IPR001810">
    <property type="entry name" value="F-box_dom"/>
</dbReference>
<feature type="domain" description="F-box" evidence="1">
    <location>
        <begin position="19"/>
        <end position="60"/>
    </location>
</feature>
<protein>
    <recommendedName>
        <fullName evidence="1">F-box domain-containing protein</fullName>
    </recommendedName>
</protein>
<dbReference type="EMBL" id="OZ075119">
    <property type="protein sequence ID" value="CAL5092375.1"/>
    <property type="molecule type" value="Genomic_DNA"/>
</dbReference>